<evidence type="ECO:0000313" key="4">
    <source>
        <dbReference type="EMBL" id="PHT84141.1"/>
    </source>
</evidence>
<evidence type="ECO:0000256" key="1">
    <source>
        <dbReference type="ARBA" id="ARBA00009986"/>
    </source>
</evidence>
<dbReference type="InterPro" id="IPR016163">
    <property type="entry name" value="Ald_DH_C"/>
</dbReference>
<dbReference type="InterPro" id="IPR010061">
    <property type="entry name" value="MeMal-semiAld_DH"/>
</dbReference>
<dbReference type="InterPro" id="IPR016161">
    <property type="entry name" value="Ald_DH/histidinol_DH"/>
</dbReference>
<evidence type="ECO:0000259" key="3">
    <source>
        <dbReference type="Pfam" id="PF00171"/>
    </source>
</evidence>
<comment type="caution">
    <text evidence="4">The sequence shown here is derived from an EMBL/GenBank/DDBJ whole genome shotgun (WGS) entry which is preliminary data.</text>
</comment>
<dbReference type="AlphaFoldDB" id="A0A2G2ZQB5"/>
<organism evidence="4 5">
    <name type="scientific">Capsicum annuum</name>
    <name type="common">Capsicum pepper</name>
    <dbReference type="NCBI Taxonomy" id="4072"/>
    <lineage>
        <taxon>Eukaryota</taxon>
        <taxon>Viridiplantae</taxon>
        <taxon>Streptophyta</taxon>
        <taxon>Embryophyta</taxon>
        <taxon>Tracheophyta</taxon>
        <taxon>Spermatophyta</taxon>
        <taxon>Magnoliopsida</taxon>
        <taxon>eudicotyledons</taxon>
        <taxon>Gunneridae</taxon>
        <taxon>Pentapetalae</taxon>
        <taxon>asterids</taxon>
        <taxon>lamiids</taxon>
        <taxon>Solanales</taxon>
        <taxon>Solanaceae</taxon>
        <taxon>Solanoideae</taxon>
        <taxon>Capsiceae</taxon>
        <taxon>Capsicum</taxon>
    </lineage>
</organism>
<gene>
    <name evidence="4" type="ORF">T459_12584</name>
</gene>
<comment type="similarity">
    <text evidence="1">Belongs to the aldehyde dehydrogenase family.</text>
</comment>
<proteinExistence type="inferred from homology"/>
<dbReference type="EMBL" id="AYRZ02000004">
    <property type="protein sequence ID" value="PHT84141.1"/>
    <property type="molecule type" value="Genomic_DNA"/>
</dbReference>
<dbReference type="Gene3D" id="3.40.605.10">
    <property type="entry name" value="Aldehyde Dehydrogenase, Chain A, domain 1"/>
    <property type="match status" value="1"/>
</dbReference>
<dbReference type="InterPro" id="IPR015590">
    <property type="entry name" value="Aldehyde_DH_dom"/>
</dbReference>
<accession>A0A2G2ZQB5</accession>
<name>A0A2G2ZQB5_CAPAN</name>
<feature type="compositionally biased region" description="Low complexity" evidence="2">
    <location>
        <begin position="180"/>
        <end position="194"/>
    </location>
</feature>
<dbReference type="InterPro" id="IPR016162">
    <property type="entry name" value="Ald_DH_N"/>
</dbReference>
<reference evidence="4 5" key="2">
    <citation type="journal article" date="2017" name="Genome Biol.">
        <title>New reference genome sequences of hot pepper reveal the massive evolution of plant disease-resistance genes by retroduplication.</title>
        <authorList>
            <person name="Kim S."/>
            <person name="Park J."/>
            <person name="Yeom S.I."/>
            <person name="Kim Y.M."/>
            <person name="Seo E."/>
            <person name="Kim K.T."/>
            <person name="Kim M.S."/>
            <person name="Lee J.M."/>
            <person name="Cheong K."/>
            <person name="Shin H.S."/>
            <person name="Kim S.B."/>
            <person name="Han K."/>
            <person name="Lee J."/>
            <person name="Park M."/>
            <person name="Lee H.A."/>
            <person name="Lee H.Y."/>
            <person name="Lee Y."/>
            <person name="Oh S."/>
            <person name="Lee J.H."/>
            <person name="Choi E."/>
            <person name="Choi E."/>
            <person name="Lee S.E."/>
            <person name="Jeon J."/>
            <person name="Kim H."/>
            <person name="Choi G."/>
            <person name="Song H."/>
            <person name="Lee J."/>
            <person name="Lee S.C."/>
            <person name="Kwon J.K."/>
            <person name="Lee H.Y."/>
            <person name="Koo N."/>
            <person name="Hong Y."/>
            <person name="Kim R.W."/>
            <person name="Kang W.H."/>
            <person name="Huh J.H."/>
            <person name="Kang B.C."/>
            <person name="Yang T.J."/>
            <person name="Lee Y.H."/>
            <person name="Bennetzen J.L."/>
            <person name="Choi D."/>
        </authorList>
    </citation>
    <scope>NUCLEOTIDE SEQUENCE [LARGE SCALE GENOMIC DNA]</scope>
    <source>
        <strain evidence="5">cv. CM334</strain>
    </source>
</reference>
<dbReference type="Pfam" id="PF00171">
    <property type="entry name" value="Aldedh"/>
    <property type="match status" value="1"/>
</dbReference>
<protein>
    <recommendedName>
        <fullName evidence="3">Aldehyde dehydrogenase domain-containing protein</fullName>
    </recommendedName>
</protein>
<dbReference type="PANTHER" id="PTHR43866:SF3">
    <property type="entry name" value="METHYLMALONATE-SEMIALDEHYDE DEHYDROGENASE [ACYLATING], MITOCHONDRIAL"/>
    <property type="match status" value="1"/>
</dbReference>
<dbReference type="Gene3D" id="3.40.309.10">
    <property type="entry name" value="Aldehyde Dehydrogenase, Chain A, domain 2"/>
    <property type="match status" value="1"/>
</dbReference>
<dbReference type="Proteomes" id="UP000222542">
    <property type="component" value="Unassembled WGS sequence"/>
</dbReference>
<sequence>MGSLIIHFFIITPQAGMHIYIYSRASTKRKWVQSNMGAKNYGIVIPDANIDFMINALVAADFGATGQRCLSTVVFVRNSKPWEEKLLERAKVLKASAGTEPDADLGPVISEQSFAYMTTPSAYIAEAFVMKKQFKEKVIKKMDTTKDHDEIIKKPKNTSSSSSSSGGCFSPMKMFKKVQPNSSSTVPPSSDSAP</sequence>
<dbReference type="PANTHER" id="PTHR43866">
    <property type="entry name" value="MALONATE-SEMIALDEHYDE DEHYDROGENASE"/>
    <property type="match status" value="1"/>
</dbReference>
<evidence type="ECO:0000313" key="5">
    <source>
        <dbReference type="Proteomes" id="UP000222542"/>
    </source>
</evidence>
<evidence type="ECO:0000256" key="2">
    <source>
        <dbReference type="SAM" id="MobiDB-lite"/>
    </source>
</evidence>
<dbReference type="STRING" id="4072.A0A2G2ZQB5"/>
<dbReference type="Gramene" id="PHT84141">
    <property type="protein sequence ID" value="PHT84141"/>
    <property type="gene ID" value="T459_12584"/>
</dbReference>
<dbReference type="SUPFAM" id="SSF53720">
    <property type="entry name" value="ALDH-like"/>
    <property type="match status" value="1"/>
</dbReference>
<dbReference type="GO" id="GO:0004491">
    <property type="term" value="F:methylmalonate-semialdehyde dehydrogenase (acylating, NAD) activity"/>
    <property type="evidence" value="ECO:0007669"/>
    <property type="project" value="InterPro"/>
</dbReference>
<reference evidence="4 5" key="1">
    <citation type="journal article" date="2014" name="Nat. Genet.">
        <title>Genome sequence of the hot pepper provides insights into the evolution of pungency in Capsicum species.</title>
        <authorList>
            <person name="Kim S."/>
            <person name="Park M."/>
            <person name="Yeom S.I."/>
            <person name="Kim Y.M."/>
            <person name="Lee J.M."/>
            <person name="Lee H.A."/>
            <person name="Seo E."/>
            <person name="Choi J."/>
            <person name="Cheong K."/>
            <person name="Kim K.T."/>
            <person name="Jung K."/>
            <person name="Lee G.W."/>
            <person name="Oh S.K."/>
            <person name="Bae C."/>
            <person name="Kim S.B."/>
            <person name="Lee H.Y."/>
            <person name="Kim S.Y."/>
            <person name="Kim M.S."/>
            <person name="Kang B.C."/>
            <person name="Jo Y.D."/>
            <person name="Yang H.B."/>
            <person name="Jeong H.J."/>
            <person name="Kang W.H."/>
            <person name="Kwon J.K."/>
            <person name="Shin C."/>
            <person name="Lim J.Y."/>
            <person name="Park J.H."/>
            <person name="Huh J.H."/>
            <person name="Kim J.S."/>
            <person name="Kim B.D."/>
            <person name="Cohen O."/>
            <person name="Paran I."/>
            <person name="Suh M.C."/>
            <person name="Lee S.B."/>
            <person name="Kim Y.K."/>
            <person name="Shin Y."/>
            <person name="Noh S.J."/>
            <person name="Park J."/>
            <person name="Seo Y.S."/>
            <person name="Kwon S.Y."/>
            <person name="Kim H.A."/>
            <person name="Park J.M."/>
            <person name="Kim H.J."/>
            <person name="Choi S.B."/>
            <person name="Bosland P.W."/>
            <person name="Reeves G."/>
            <person name="Jo S.H."/>
            <person name="Lee B.W."/>
            <person name="Cho H.T."/>
            <person name="Choi H.S."/>
            <person name="Lee M.S."/>
            <person name="Yu Y."/>
            <person name="Do Choi Y."/>
            <person name="Park B.S."/>
            <person name="van Deynze A."/>
            <person name="Ashrafi H."/>
            <person name="Hill T."/>
            <person name="Kim W.T."/>
            <person name="Pai H.S."/>
            <person name="Ahn H.K."/>
            <person name="Yeam I."/>
            <person name="Giovannoni J.J."/>
            <person name="Rose J.K."/>
            <person name="Sorensen I."/>
            <person name="Lee S.J."/>
            <person name="Kim R.W."/>
            <person name="Choi I.Y."/>
            <person name="Choi B.S."/>
            <person name="Lim J.S."/>
            <person name="Lee Y.H."/>
            <person name="Choi D."/>
        </authorList>
    </citation>
    <scope>NUCLEOTIDE SEQUENCE [LARGE SCALE GENOMIC DNA]</scope>
    <source>
        <strain evidence="5">cv. CM334</strain>
    </source>
</reference>
<feature type="domain" description="Aldehyde dehydrogenase" evidence="3">
    <location>
        <begin position="20"/>
        <end position="117"/>
    </location>
</feature>
<feature type="region of interest" description="Disordered" evidence="2">
    <location>
        <begin position="146"/>
        <end position="194"/>
    </location>
</feature>
<keyword evidence="5" id="KW-1185">Reference proteome</keyword>